<accession>A0AAD4ETJ8</accession>
<keyword evidence="2" id="KW-1185">Reference proteome</keyword>
<proteinExistence type="predicted"/>
<evidence type="ECO:0008006" key="3">
    <source>
        <dbReference type="Google" id="ProtNLM"/>
    </source>
</evidence>
<dbReference type="GO" id="GO:0008897">
    <property type="term" value="F:holo-[acyl-carrier-protein] synthase activity"/>
    <property type="evidence" value="ECO:0007669"/>
    <property type="project" value="InterPro"/>
</dbReference>
<comment type="caution">
    <text evidence="1">The sequence shown here is derived from an EMBL/GenBank/DDBJ whole genome shotgun (WGS) entry which is preliminary data.</text>
</comment>
<gene>
    <name evidence="1" type="ORF">NEMBOFW57_006600</name>
</gene>
<sequence length="234" mass="26348">MRPLPFPFPLHIGTDICHIPRIVDILRSRHCARFIRRVLTPEELRNNNPAISRTLRAVEEITVKKTVGFAGVGGTGQALPRRGKKKWLEEEHGEESDLDCWEAKLQEEEDLSPEALRLYRRAGQFMAGRFAAKEAAFKAHPHLRLRFHDILILPSSSAANLIGKDMVYEKSTAPMAIIKTPNRPQMARISISHDGLYSTATCVGFEADPEADEPGREEPSKGWFARLSRLWSSG</sequence>
<protein>
    <recommendedName>
        <fullName evidence="3">4'-phosphopantetheinyl transferase domain-containing protein</fullName>
    </recommendedName>
</protein>
<evidence type="ECO:0000313" key="2">
    <source>
        <dbReference type="Proteomes" id="UP001197093"/>
    </source>
</evidence>
<dbReference type="AlphaFoldDB" id="A0AAD4ETJ8"/>
<dbReference type="GO" id="GO:0000287">
    <property type="term" value="F:magnesium ion binding"/>
    <property type="evidence" value="ECO:0007669"/>
    <property type="project" value="InterPro"/>
</dbReference>
<reference evidence="1" key="1">
    <citation type="submission" date="2023-02" db="EMBL/GenBank/DDBJ databases">
        <authorList>
            <person name="Palmer J.M."/>
        </authorList>
    </citation>
    <scope>NUCLEOTIDE SEQUENCE</scope>
    <source>
        <strain evidence="1">FW57</strain>
    </source>
</reference>
<dbReference type="SUPFAM" id="SSF56214">
    <property type="entry name" value="4'-phosphopantetheinyl transferase"/>
    <property type="match status" value="1"/>
</dbReference>
<name>A0AAD4ETJ8_9PEZI</name>
<dbReference type="Proteomes" id="UP001197093">
    <property type="component" value="Unassembled WGS sequence"/>
</dbReference>
<organism evidence="1 2">
    <name type="scientific">Staphylotrichum longicolle</name>
    <dbReference type="NCBI Taxonomy" id="669026"/>
    <lineage>
        <taxon>Eukaryota</taxon>
        <taxon>Fungi</taxon>
        <taxon>Dikarya</taxon>
        <taxon>Ascomycota</taxon>
        <taxon>Pezizomycotina</taxon>
        <taxon>Sordariomycetes</taxon>
        <taxon>Sordariomycetidae</taxon>
        <taxon>Sordariales</taxon>
        <taxon>Chaetomiaceae</taxon>
        <taxon>Staphylotrichum</taxon>
    </lineage>
</organism>
<evidence type="ECO:0000313" key="1">
    <source>
        <dbReference type="EMBL" id="KAG7287095.1"/>
    </source>
</evidence>
<dbReference type="Gene3D" id="3.90.470.20">
    <property type="entry name" value="4'-phosphopantetheinyl transferase domain"/>
    <property type="match status" value="1"/>
</dbReference>
<dbReference type="EMBL" id="JAHCVI010000003">
    <property type="protein sequence ID" value="KAG7287095.1"/>
    <property type="molecule type" value="Genomic_DNA"/>
</dbReference>
<dbReference type="InterPro" id="IPR037143">
    <property type="entry name" value="4-PPantetheinyl_Trfase_dom_sf"/>
</dbReference>